<gene>
    <name evidence="4" type="ORF">Ctob_001465</name>
</gene>
<evidence type="ECO:0000256" key="1">
    <source>
        <dbReference type="ARBA" id="ARBA00023242"/>
    </source>
</evidence>
<dbReference type="Pfam" id="PF01448">
    <property type="entry name" value="ELM2"/>
    <property type="match status" value="1"/>
</dbReference>
<comment type="caution">
    <text evidence="4">The sequence shown here is derived from an EMBL/GenBank/DDBJ whole genome shotgun (WGS) entry which is preliminary data.</text>
</comment>
<protein>
    <recommendedName>
        <fullName evidence="3">ELM2 domain-containing protein</fullName>
    </recommendedName>
</protein>
<evidence type="ECO:0000313" key="4">
    <source>
        <dbReference type="EMBL" id="KOO27985.1"/>
    </source>
</evidence>
<accession>A0A0M0JNE0</accession>
<feature type="region of interest" description="Disordered" evidence="2">
    <location>
        <begin position="1"/>
        <end position="85"/>
    </location>
</feature>
<organism evidence="4 5">
    <name type="scientific">Chrysochromulina tobinii</name>
    <dbReference type="NCBI Taxonomy" id="1460289"/>
    <lineage>
        <taxon>Eukaryota</taxon>
        <taxon>Haptista</taxon>
        <taxon>Haptophyta</taxon>
        <taxon>Prymnesiophyceae</taxon>
        <taxon>Prymnesiales</taxon>
        <taxon>Chrysochromulinaceae</taxon>
        <taxon>Chrysochromulina</taxon>
    </lineage>
</organism>
<evidence type="ECO:0000259" key="3">
    <source>
        <dbReference type="Pfam" id="PF01448"/>
    </source>
</evidence>
<evidence type="ECO:0000256" key="2">
    <source>
        <dbReference type="SAM" id="MobiDB-lite"/>
    </source>
</evidence>
<sequence length="260" mass="29608">MKPWDKKKLTGWTPKEEKKFNKHLLKPSKQLKPSRSQLEASRSLLKPSRSQLKPSRSILKPSKPSKPISAVREAGTSGGGERRWRADGFDPLLEVEVARVSGRTGRTLKTPGKYVQPLLSEQERMFGRGVLEIEMQRKRVQSVIEHERKLKEREQWERDQDLMDSLQSRNKIQVARRIMDTDIWVHEESRVGDDFQAAMPGDSGQRMSEERGDELLWTPRGLGGSVHTDAKLDGFLERAAMLMDPGCTAPGGQLKPRFSK</sequence>
<dbReference type="AlphaFoldDB" id="A0A0M0JNE0"/>
<reference evidence="5" key="1">
    <citation type="journal article" date="2015" name="PLoS Genet.">
        <title>Genome Sequence and Transcriptome Analyses of Chrysochromulina tobin: Metabolic Tools for Enhanced Algal Fitness in the Prominent Order Prymnesiales (Haptophyceae).</title>
        <authorList>
            <person name="Hovde B.T."/>
            <person name="Deodato C.R."/>
            <person name="Hunsperger H.M."/>
            <person name="Ryken S.A."/>
            <person name="Yost W."/>
            <person name="Jha R.K."/>
            <person name="Patterson J."/>
            <person name="Monnat R.J. Jr."/>
            <person name="Barlow S.B."/>
            <person name="Starkenburg S.R."/>
            <person name="Cattolico R.A."/>
        </authorList>
    </citation>
    <scope>NUCLEOTIDE SEQUENCE</scope>
    <source>
        <strain evidence="5">CCMP291</strain>
    </source>
</reference>
<proteinExistence type="predicted"/>
<dbReference type="EMBL" id="JWZX01002637">
    <property type="protein sequence ID" value="KOO27985.1"/>
    <property type="molecule type" value="Genomic_DNA"/>
</dbReference>
<feature type="domain" description="ELM2" evidence="3">
    <location>
        <begin position="190"/>
        <end position="239"/>
    </location>
</feature>
<feature type="compositionally biased region" description="Polar residues" evidence="2">
    <location>
        <begin position="31"/>
        <end position="40"/>
    </location>
</feature>
<keyword evidence="1" id="KW-0539">Nucleus</keyword>
<keyword evidence="5" id="KW-1185">Reference proteome</keyword>
<dbReference type="Proteomes" id="UP000037460">
    <property type="component" value="Unassembled WGS sequence"/>
</dbReference>
<dbReference type="InterPro" id="IPR000949">
    <property type="entry name" value="ELM2_dom"/>
</dbReference>
<name>A0A0M0JNE0_9EUKA</name>
<feature type="compositionally biased region" description="Basic and acidic residues" evidence="2">
    <location>
        <begin position="1"/>
        <end position="19"/>
    </location>
</feature>
<evidence type="ECO:0000313" key="5">
    <source>
        <dbReference type="Proteomes" id="UP000037460"/>
    </source>
</evidence>